<evidence type="ECO:0000313" key="3">
    <source>
        <dbReference type="Proteomes" id="UP000243006"/>
    </source>
</evidence>
<dbReference type="InterPro" id="IPR015925">
    <property type="entry name" value="Ryanodine_IP3_receptor"/>
</dbReference>
<dbReference type="EMBL" id="LVZM01005204">
    <property type="protein sequence ID" value="OUC47150.1"/>
    <property type="molecule type" value="Genomic_DNA"/>
</dbReference>
<dbReference type="GO" id="GO:0005219">
    <property type="term" value="F:ryanodine-sensitive calcium-release channel activity"/>
    <property type="evidence" value="ECO:0007669"/>
    <property type="project" value="TreeGrafter"/>
</dbReference>
<reference evidence="2 3" key="1">
    <citation type="submission" date="2015-04" db="EMBL/GenBank/DDBJ databases">
        <title>Draft genome of the roundworm Trichinella nativa.</title>
        <authorList>
            <person name="Mitreva M."/>
        </authorList>
    </citation>
    <scope>NUCLEOTIDE SEQUENCE [LARGE SCALE GENOMIC DNA]</scope>
    <source>
        <strain evidence="2 3">ISS45</strain>
    </source>
</reference>
<dbReference type="AlphaFoldDB" id="A0A1Y3EQU4"/>
<dbReference type="PANTHER" id="PTHR46399:SF8">
    <property type="entry name" value="B30.2_SPRY DOMAIN-CONTAINING PROTEIN"/>
    <property type="match status" value="1"/>
</dbReference>
<comment type="caution">
    <text evidence="2">The sequence shown here is derived from an EMBL/GenBank/DDBJ whole genome shotgun (WGS) entry which is preliminary data.</text>
</comment>
<dbReference type="GO" id="GO:0014808">
    <property type="term" value="P:release of sequestered calcium ion into cytosol by sarcoplasmic reticulum"/>
    <property type="evidence" value="ECO:0007669"/>
    <property type="project" value="TreeGrafter"/>
</dbReference>
<dbReference type="GO" id="GO:0006941">
    <property type="term" value="P:striated muscle contraction"/>
    <property type="evidence" value="ECO:0007669"/>
    <property type="project" value="TreeGrafter"/>
</dbReference>
<feature type="non-terminal residue" evidence="2">
    <location>
        <position position="193"/>
    </location>
</feature>
<evidence type="ECO:0000259" key="1">
    <source>
        <dbReference type="Pfam" id="PF21119"/>
    </source>
</evidence>
<dbReference type="GO" id="GO:0030018">
    <property type="term" value="C:Z disc"/>
    <property type="evidence" value="ECO:0007669"/>
    <property type="project" value="TreeGrafter"/>
</dbReference>
<name>A0A1Y3EQU4_9BILA</name>
<evidence type="ECO:0000313" key="2">
    <source>
        <dbReference type="EMBL" id="OUC47150.1"/>
    </source>
</evidence>
<dbReference type="InterPro" id="IPR048581">
    <property type="entry name" value="RYDR_Jsol"/>
</dbReference>
<dbReference type="GO" id="GO:0034704">
    <property type="term" value="C:calcium channel complex"/>
    <property type="evidence" value="ECO:0007669"/>
    <property type="project" value="TreeGrafter"/>
</dbReference>
<sequence>MNSRDLIGGTNTTHFLPILKLFDTLLLVGVLSDTDIHRFFRLLNPKSFQETLDSPQNVKGLVDLDLDEMVQLELCHIMNHLCDLQLQGRVESLINFAETFDQLRRYLEIKQTDMPSAEAARKTKEFRCPPKEQMLKLLDFKADRDEQTDEEGELEVSAMSEFLQRVLREFHCNMVKFIGNSDKNDDNYSANVE</sequence>
<feature type="domain" description="Ryanodine receptor junctional solenoid" evidence="1">
    <location>
        <begin position="2"/>
        <end position="169"/>
    </location>
</feature>
<proteinExistence type="predicted"/>
<dbReference type="PANTHER" id="PTHR46399">
    <property type="entry name" value="B30.2/SPRY DOMAIN-CONTAINING PROTEIN"/>
    <property type="match status" value="1"/>
</dbReference>
<dbReference type="GO" id="GO:0033017">
    <property type="term" value="C:sarcoplasmic reticulum membrane"/>
    <property type="evidence" value="ECO:0007669"/>
    <property type="project" value="TreeGrafter"/>
</dbReference>
<dbReference type="GO" id="GO:0005790">
    <property type="term" value="C:smooth endoplasmic reticulum"/>
    <property type="evidence" value="ECO:0007669"/>
    <property type="project" value="TreeGrafter"/>
</dbReference>
<organism evidence="2 3">
    <name type="scientific">Trichinella nativa</name>
    <dbReference type="NCBI Taxonomy" id="6335"/>
    <lineage>
        <taxon>Eukaryota</taxon>
        <taxon>Metazoa</taxon>
        <taxon>Ecdysozoa</taxon>
        <taxon>Nematoda</taxon>
        <taxon>Enoplea</taxon>
        <taxon>Dorylaimia</taxon>
        <taxon>Trichinellida</taxon>
        <taxon>Trichinellidae</taxon>
        <taxon>Trichinella</taxon>
    </lineage>
</organism>
<dbReference type="GO" id="GO:0042383">
    <property type="term" value="C:sarcolemma"/>
    <property type="evidence" value="ECO:0007669"/>
    <property type="project" value="TreeGrafter"/>
</dbReference>
<accession>A0A1Y3EQU4</accession>
<dbReference type="Proteomes" id="UP000243006">
    <property type="component" value="Unassembled WGS sequence"/>
</dbReference>
<dbReference type="Pfam" id="PF21119">
    <property type="entry name" value="RYDR_Jsol"/>
    <property type="match status" value="1"/>
</dbReference>
<protein>
    <recommendedName>
        <fullName evidence="1">Ryanodine receptor junctional solenoid domain-containing protein</fullName>
    </recommendedName>
</protein>
<gene>
    <name evidence="2" type="ORF">D917_07155</name>
</gene>